<comment type="function">
    <text evidence="7">Catalyzes the release of premature peptidyl moieties from peptidyl-tRNA molecules trapped in stalled 50S ribosomal subunits, and thus maintains levels of free tRNAs and 50S ribosomes.</text>
</comment>
<evidence type="ECO:0000256" key="4">
    <source>
        <dbReference type="ARBA" id="ARBA00022884"/>
    </source>
</evidence>
<feature type="site" description="Discriminates between blocked and unblocked aminoacyl-tRNA" evidence="7">
    <location>
        <position position="9"/>
    </location>
</feature>
<evidence type="ECO:0000256" key="6">
    <source>
        <dbReference type="ARBA" id="ARBA00050038"/>
    </source>
</evidence>
<evidence type="ECO:0000256" key="1">
    <source>
        <dbReference type="ARBA" id="ARBA00013260"/>
    </source>
</evidence>
<dbReference type="Pfam" id="PF01195">
    <property type="entry name" value="Pept_tRNA_hydro"/>
    <property type="match status" value="1"/>
</dbReference>
<comment type="caution">
    <text evidence="7">Lacks conserved residue(s) required for the propagation of feature annotation.</text>
</comment>
<dbReference type="GO" id="GO:0072344">
    <property type="term" value="P:rescue of stalled ribosome"/>
    <property type="evidence" value="ECO:0007669"/>
    <property type="project" value="UniProtKB-UniRule"/>
</dbReference>
<evidence type="ECO:0000256" key="8">
    <source>
        <dbReference type="RuleBase" id="RU000673"/>
    </source>
</evidence>
<evidence type="ECO:0000256" key="5">
    <source>
        <dbReference type="ARBA" id="ARBA00038063"/>
    </source>
</evidence>
<feature type="binding site" evidence="7">
    <location>
        <position position="61"/>
    </location>
    <ligand>
        <name>tRNA</name>
        <dbReference type="ChEBI" id="CHEBI:17843"/>
    </ligand>
</feature>
<feature type="site" description="Stabilizes the basic form of H active site to accept a proton" evidence="7">
    <location>
        <position position="88"/>
    </location>
</feature>
<dbReference type="PROSITE" id="PS01195">
    <property type="entry name" value="PEPT_TRNA_HYDROL_1"/>
    <property type="match status" value="1"/>
</dbReference>
<dbReference type="SUPFAM" id="SSF53178">
    <property type="entry name" value="Peptidyl-tRNA hydrolase-like"/>
    <property type="match status" value="1"/>
</dbReference>
<comment type="subcellular location">
    <subcellularLocation>
        <location evidence="7">Cytoplasm</location>
    </subcellularLocation>
</comment>
<dbReference type="Gene3D" id="3.40.50.1470">
    <property type="entry name" value="Peptidyl-tRNA hydrolase"/>
    <property type="match status" value="1"/>
</dbReference>
<evidence type="ECO:0000256" key="7">
    <source>
        <dbReference type="HAMAP-Rule" id="MF_00083"/>
    </source>
</evidence>
<proteinExistence type="inferred from homology"/>
<evidence type="ECO:0000256" key="9">
    <source>
        <dbReference type="RuleBase" id="RU004320"/>
    </source>
</evidence>
<keyword evidence="4 7" id="KW-0694">RNA-binding</keyword>
<dbReference type="GO" id="GO:0004045">
    <property type="term" value="F:peptidyl-tRNA hydrolase activity"/>
    <property type="evidence" value="ECO:0007669"/>
    <property type="project" value="UniProtKB-UniRule"/>
</dbReference>
<keyword evidence="7" id="KW-0963">Cytoplasm</keyword>
<dbReference type="InterPro" id="IPR018171">
    <property type="entry name" value="Pept_tRNA_hydro_CS"/>
</dbReference>
<protein>
    <recommendedName>
        <fullName evidence="6 7">Peptidyl-tRNA hydrolase</fullName>
        <shortName evidence="7">Pth</shortName>
        <ecNumber evidence="1 7">3.1.1.29</ecNumber>
    </recommendedName>
</protein>
<dbReference type="InterPro" id="IPR036416">
    <property type="entry name" value="Pept_tRNA_hydro_sf"/>
</dbReference>
<comment type="subunit">
    <text evidence="7">Monomer.</text>
</comment>
<dbReference type="PANTHER" id="PTHR17224:SF1">
    <property type="entry name" value="PEPTIDYL-TRNA HYDROLASE"/>
    <property type="match status" value="1"/>
</dbReference>
<comment type="catalytic activity">
    <reaction evidence="7 8">
        <text>an N-acyl-L-alpha-aminoacyl-tRNA + H2O = an N-acyl-L-amino acid + a tRNA + H(+)</text>
        <dbReference type="Rhea" id="RHEA:54448"/>
        <dbReference type="Rhea" id="RHEA-COMP:10123"/>
        <dbReference type="Rhea" id="RHEA-COMP:13883"/>
        <dbReference type="ChEBI" id="CHEBI:15377"/>
        <dbReference type="ChEBI" id="CHEBI:15378"/>
        <dbReference type="ChEBI" id="CHEBI:59874"/>
        <dbReference type="ChEBI" id="CHEBI:78442"/>
        <dbReference type="ChEBI" id="CHEBI:138191"/>
        <dbReference type="EC" id="3.1.1.29"/>
    </reaction>
</comment>
<dbReference type="EC" id="3.1.1.29" evidence="1 7"/>
<dbReference type="EMBL" id="MFBT01000025">
    <property type="protein sequence ID" value="OGD99029.1"/>
    <property type="molecule type" value="Genomic_DNA"/>
</dbReference>
<sequence length="198" mass="21977">MKLIAGLGNTGPKYKNNRHNLGFILVDSFVKSQGLSWRYGADFMCYWLKSNKFLVIKPTTYMNKSGASVKAVSGFYKIEIKNILVVHDDLDLDFGKIRLSFGGSGAGHKGVESVIESLGTPEFVRLRAGIGSPRLTRVEAGRSLPEATDGKPSDAEKYVLEDFTNEEQVKLAEIIQNCQEAIKSYLEFGIQATMNRFN</sequence>
<dbReference type="HAMAP" id="MF_00083">
    <property type="entry name" value="Pept_tRNA_hydro_bact"/>
    <property type="match status" value="1"/>
</dbReference>
<comment type="function">
    <text evidence="7">Hydrolyzes ribosome-free peptidyl-tRNAs (with 1 or more amino acids incorporated), which drop off the ribosome during protein synthesis, or as a result of ribosome stalling.</text>
</comment>
<name>A0A1F5H4N1_9BACT</name>
<keyword evidence="3 7" id="KW-0378">Hydrolase</keyword>
<feature type="binding site" evidence="7">
    <location>
        <position position="14"/>
    </location>
    <ligand>
        <name>tRNA</name>
        <dbReference type="ChEBI" id="CHEBI:17843"/>
    </ligand>
</feature>
<dbReference type="GO" id="GO:0000049">
    <property type="term" value="F:tRNA binding"/>
    <property type="evidence" value="ECO:0007669"/>
    <property type="project" value="UniProtKB-UniRule"/>
</dbReference>
<comment type="caution">
    <text evidence="10">The sequence shown here is derived from an EMBL/GenBank/DDBJ whole genome shotgun (WGS) entry which is preliminary data.</text>
</comment>
<evidence type="ECO:0000256" key="3">
    <source>
        <dbReference type="ARBA" id="ARBA00022801"/>
    </source>
</evidence>
<dbReference type="Proteomes" id="UP000177039">
    <property type="component" value="Unassembled WGS sequence"/>
</dbReference>
<comment type="similarity">
    <text evidence="5 7 9">Belongs to the PTH family.</text>
</comment>
<keyword evidence="2 7" id="KW-0820">tRNA-binding</keyword>
<evidence type="ECO:0000313" key="10">
    <source>
        <dbReference type="EMBL" id="OGD99029.1"/>
    </source>
</evidence>
<evidence type="ECO:0000313" key="11">
    <source>
        <dbReference type="Proteomes" id="UP000177039"/>
    </source>
</evidence>
<dbReference type="FunFam" id="3.40.50.1470:FF:000001">
    <property type="entry name" value="Peptidyl-tRNA hydrolase"/>
    <property type="match status" value="1"/>
</dbReference>
<dbReference type="PANTHER" id="PTHR17224">
    <property type="entry name" value="PEPTIDYL-TRNA HYDROLASE"/>
    <property type="match status" value="1"/>
</dbReference>
<dbReference type="GO" id="GO:0006515">
    <property type="term" value="P:protein quality control for misfolded or incompletely synthesized proteins"/>
    <property type="evidence" value="ECO:0007669"/>
    <property type="project" value="UniProtKB-UniRule"/>
</dbReference>
<dbReference type="InterPro" id="IPR001328">
    <property type="entry name" value="Pept_tRNA_hydro"/>
</dbReference>
<dbReference type="NCBIfam" id="TIGR00447">
    <property type="entry name" value="pth"/>
    <property type="match status" value="1"/>
</dbReference>
<dbReference type="GO" id="GO:0005737">
    <property type="term" value="C:cytoplasm"/>
    <property type="evidence" value="ECO:0007669"/>
    <property type="project" value="UniProtKB-SubCell"/>
</dbReference>
<feature type="binding site" evidence="7">
    <location>
        <position position="63"/>
    </location>
    <ligand>
        <name>tRNA</name>
        <dbReference type="ChEBI" id="CHEBI:17843"/>
    </ligand>
</feature>
<gene>
    <name evidence="7" type="primary">pth</name>
    <name evidence="10" type="ORF">A3B54_04560</name>
</gene>
<dbReference type="AlphaFoldDB" id="A0A1F5H4N1"/>
<accession>A0A1F5H4N1</accession>
<feature type="active site" description="Proton acceptor" evidence="7">
    <location>
        <position position="19"/>
    </location>
</feature>
<dbReference type="CDD" id="cd00462">
    <property type="entry name" value="PTH"/>
    <property type="match status" value="1"/>
</dbReference>
<evidence type="ECO:0000256" key="2">
    <source>
        <dbReference type="ARBA" id="ARBA00022555"/>
    </source>
</evidence>
<organism evidence="10 11">
    <name type="scientific">Candidatus Curtissbacteria bacterium RIFCSPLOWO2_01_FULL_42_50</name>
    <dbReference type="NCBI Taxonomy" id="1797730"/>
    <lineage>
        <taxon>Bacteria</taxon>
        <taxon>Candidatus Curtissiibacteriota</taxon>
    </lineage>
</organism>
<reference evidence="10 11" key="1">
    <citation type="journal article" date="2016" name="Nat. Commun.">
        <title>Thousands of microbial genomes shed light on interconnected biogeochemical processes in an aquifer system.</title>
        <authorList>
            <person name="Anantharaman K."/>
            <person name="Brown C.T."/>
            <person name="Hug L.A."/>
            <person name="Sharon I."/>
            <person name="Castelle C.J."/>
            <person name="Probst A.J."/>
            <person name="Thomas B.C."/>
            <person name="Singh A."/>
            <person name="Wilkins M.J."/>
            <person name="Karaoz U."/>
            <person name="Brodie E.L."/>
            <person name="Williams K.H."/>
            <person name="Hubbard S.S."/>
            <person name="Banfield J.F."/>
        </authorList>
    </citation>
    <scope>NUCLEOTIDE SEQUENCE [LARGE SCALE GENOMIC DNA]</scope>
</reference>